<accession>A0A174D0P3</accession>
<keyword evidence="2" id="KW-1133">Transmembrane helix</keyword>
<dbReference type="RefSeq" id="WP_055654796.1">
    <property type="nucleotide sequence ID" value="NZ_CABIXC010000004.1"/>
</dbReference>
<dbReference type="Proteomes" id="UP000095651">
    <property type="component" value="Unassembled WGS sequence"/>
</dbReference>
<evidence type="ECO:0000313" key="4">
    <source>
        <dbReference type="Proteomes" id="UP000095651"/>
    </source>
</evidence>
<sequence length="313" mass="34571">MRENSNGGPLTGRAMALSTVREAAVFLLVLAALLLTPGKRAGADVIWTPDDSFYDQHCEDCDYEGRRYYANGADGYVTVMESPEKKNVLDVLANGPVLYVSMTYDKGMSGKWGLVQYVLNDEGQPAEDYSWDEGATVGWIKMEELLSVYDGYSFAEEHRAEIQETDEGAAPKVVMPDTGTIYLWEYPGSEISYGTLESMESEISIDQTYQDPGGDLWGHSGYYFGYRNFWINLSDPGEANPELKPQEKPKLTPPADRKTLESLPKTGRSGLVLPLTVAGLIVLTIVLTTLVIRFMAVKKGDEEKTADGGRKES</sequence>
<dbReference type="EMBL" id="CYZE01000004">
    <property type="protein sequence ID" value="CUO18877.1"/>
    <property type="molecule type" value="Genomic_DNA"/>
</dbReference>
<evidence type="ECO:0000256" key="1">
    <source>
        <dbReference type="SAM" id="MobiDB-lite"/>
    </source>
</evidence>
<name>A0A174D0P3_9FIRM</name>
<proteinExistence type="predicted"/>
<protein>
    <recommendedName>
        <fullName evidence="5">Cell wall anchor protein</fullName>
    </recommendedName>
</protein>
<gene>
    <name evidence="3" type="ORF">ERS852407_02104</name>
</gene>
<evidence type="ECO:0008006" key="5">
    <source>
        <dbReference type="Google" id="ProtNLM"/>
    </source>
</evidence>
<feature type="transmembrane region" description="Helical" evidence="2">
    <location>
        <begin position="271"/>
        <end position="292"/>
    </location>
</feature>
<dbReference type="AlphaFoldDB" id="A0A174D0P3"/>
<evidence type="ECO:0000256" key="2">
    <source>
        <dbReference type="SAM" id="Phobius"/>
    </source>
</evidence>
<organism evidence="3 4">
    <name type="scientific">Hungatella hathewayi</name>
    <dbReference type="NCBI Taxonomy" id="154046"/>
    <lineage>
        <taxon>Bacteria</taxon>
        <taxon>Bacillati</taxon>
        <taxon>Bacillota</taxon>
        <taxon>Clostridia</taxon>
        <taxon>Lachnospirales</taxon>
        <taxon>Lachnospiraceae</taxon>
        <taxon>Hungatella</taxon>
    </lineage>
</organism>
<reference evidence="3 4" key="1">
    <citation type="submission" date="2015-09" db="EMBL/GenBank/DDBJ databases">
        <authorList>
            <consortium name="Pathogen Informatics"/>
        </authorList>
    </citation>
    <scope>NUCLEOTIDE SEQUENCE [LARGE SCALE GENOMIC DNA]</scope>
    <source>
        <strain evidence="3 4">2789STDY5608850</strain>
    </source>
</reference>
<evidence type="ECO:0000313" key="3">
    <source>
        <dbReference type="EMBL" id="CUO18877.1"/>
    </source>
</evidence>
<feature type="region of interest" description="Disordered" evidence="1">
    <location>
        <begin position="238"/>
        <end position="263"/>
    </location>
</feature>
<feature type="compositionally biased region" description="Basic and acidic residues" evidence="1">
    <location>
        <begin position="244"/>
        <end position="260"/>
    </location>
</feature>
<keyword evidence="2" id="KW-0812">Transmembrane</keyword>
<keyword evidence="2" id="KW-0472">Membrane</keyword>